<feature type="transmembrane region" description="Helical" evidence="1">
    <location>
        <begin position="34"/>
        <end position="60"/>
    </location>
</feature>
<keyword evidence="1" id="KW-1133">Transmembrane helix</keyword>
<accession>A0A1I4CGY4</accession>
<evidence type="ECO:0000313" key="3">
    <source>
        <dbReference type="Proteomes" id="UP000199607"/>
    </source>
</evidence>
<protein>
    <submittedName>
        <fullName evidence="2">Uncharacterized protein</fullName>
    </submittedName>
</protein>
<keyword evidence="1" id="KW-0812">Transmembrane</keyword>
<evidence type="ECO:0000313" key="2">
    <source>
        <dbReference type="EMBL" id="SFK80502.1"/>
    </source>
</evidence>
<dbReference type="EMBL" id="FOTC01000001">
    <property type="protein sequence ID" value="SFK80502.1"/>
    <property type="molecule type" value="Genomic_DNA"/>
</dbReference>
<name>A0A1I4CGY4_9EURY</name>
<sequence>MRLLYAEVALLVLGVGLGITDAGSKATATSLTDVFATLSFVTAMILVVAAAVGAVGVGLLEGYRTLDGRGE</sequence>
<dbReference type="Proteomes" id="UP000199607">
    <property type="component" value="Unassembled WGS sequence"/>
</dbReference>
<proteinExistence type="predicted"/>
<dbReference type="AlphaFoldDB" id="A0A1I4CGY4"/>
<keyword evidence="3" id="KW-1185">Reference proteome</keyword>
<keyword evidence="1" id="KW-0472">Membrane</keyword>
<gene>
    <name evidence="2" type="ORF">SAMN04487950_1180</name>
</gene>
<reference evidence="3" key="1">
    <citation type="submission" date="2016-10" db="EMBL/GenBank/DDBJ databases">
        <authorList>
            <person name="Varghese N."/>
            <person name="Submissions S."/>
        </authorList>
    </citation>
    <scope>NUCLEOTIDE SEQUENCE [LARGE SCALE GENOMIC DNA]</scope>
    <source>
        <strain evidence="3">CGMCC 1.7738</strain>
    </source>
</reference>
<organism evidence="2 3">
    <name type="scientific">Halogranum rubrum</name>
    <dbReference type="NCBI Taxonomy" id="553466"/>
    <lineage>
        <taxon>Archaea</taxon>
        <taxon>Methanobacteriati</taxon>
        <taxon>Methanobacteriota</taxon>
        <taxon>Stenosarchaea group</taxon>
        <taxon>Halobacteria</taxon>
        <taxon>Halobacteriales</taxon>
        <taxon>Haloferacaceae</taxon>
    </lineage>
</organism>
<evidence type="ECO:0000256" key="1">
    <source>
        <dbReference type="SAM" id="Phobius"/>
    </source>
</evidence>